<proteinExistence type="predicted"/>
<dbReference type="Proteomes" id="UP000677457">
    <property type="component" value="Unassembled WGS sequence"/>
</dbReference>
<comment type="caution">
    <text evidence="3">The sequence shown here is derived from an EMBL/GenBank/DDBJ whole genome shotgun (WGS) entry which is preliminary data.</text>
</comment>
<evidence type="ECO:0000256" key="1">
    <source>
        <dbReference type="SAM" id="MobiDB-lite"/>
    </source>
</evidence>
<protein>
    <recommendedName>
        <fullName evidence="2">Aminopeptidase N-like N-terminal domain-containing protein</fullName>
    </recommendedName>
</protein>
<feature type="compositionally biased region" description="Basic residues" evidence="1">
    <location>
        <begin position="120"/>
        <end position="132"/>
    </location>
</feature>
<sequence>MSFLDQAQRIFAAFDQPDLKAPVTLTVTAPEHWTVAANGMLAATPRPGRWEFAPTPPLATYVVSLIAGPWHVRRGAHGRDAPIVGDATSAQITPRQAAGAGGGAGVRTALAVVGLGSRSGGRHPAGRNHGWHLRPDPPRASGRGERGG</sequence>
<dbReference type="EMBL" id="BOQM01000059">
    <property type="protein sequence ID" value="GIM88092.1"/>
    <property type="molecule type" value="Genomic_DNA"/>
</dbReference>
<accession>A0ABQ4JYU9</accession>
<evidence type="ECO:0000313" key="3">
    <source>
        <dbReference type="EMBL" id="GIM88092.1"/>
    </source>
</evidence>
<gene>
    <name evidence="3" type="ORF">Sar04_48280</name>
</gene>
<dbReference type="InterPro" id="IPR045357">
    <property type="entry name" value="Aminopeptidase_N-like_N"/>
</dbReference>
<dbReference type="Gene3D" id="2.60.40.1730">
    <property type="entry name" value="tricorn interacting facor f3 domain"/>
    <property type="match status" value="1"/>
</dbReference>
<keyword evidence="4" id="KW-1185">Reference proteome</keyword>
<reference evidence="3 4" key="1">
    <citation type="submission" date="2021-03" db="EMBL/GenBank/DDBJ databases">
        <title>Whole genome shotgun sequence of Salinispora arenicola NBRC 105043.</title>
        <authorList>
            <person name="Komaki H."/>
            <person name="Tamura T."/>
        </authorList>
    </citation>
    <scope>NUCLEOTIDE SEQUENCE [LARGE SCALE GENOMIC DNA]</scope>
    <source>
        <strain evidence="3 4">NBRC 105043</strain>
    </source>
</reference>
<feature type="compositionally biased region" description="Basic and acidic residues" evidence="1">
    <location>
        <begin position="133"/>
        <end position="148"/>
    </location>
</feature>
<dbReference type="InterPro" id="IPR042097">
    <property type="entry name" value="Aminopeptidase_N-like_N_sf"/>
</dbReference>
<evidence type="ECO:0000313" key="4">
    <source>
        <dbReference type="Proteomes" id="UP000677457"/>
    </source>
</evidence>
<dbReference type="SUPFAM" id="SSF63737">
    <property type="entry name" value="Leukotriene A4 hydrolase N-terminal domain"/>
    <property type="match status" value="1"/>
</dbReference>
<dbReference type="Pfam" id="PF17900">
    <property type="entry name" value="Peptidase_M1_N"/>
    <property type="match status" value="1"/>
</dbReference>
<feature type="region of interest" description="Disordered" evidence="1">
    <location>
        <begin position="117"/>
        <end position="148"/>
    </location>
</feature>
<evidence type="ECO:0000259" key="2">
    <source>
        <dbReference type="Pfam" id="PF17900"/>
    </source>
</evidence>
<organism evidence="3 4">
    <name type="scientific">Salinispora arenicola</name>
    <dbReference type="NCBI Taxonomy" id="168697"/>
    <lineage>
        <taxon>Bacteria</taxon>
        <taxon>Bacillati</taxon>
        <taxon>Actinomycetota</taxon>
        <taxon>Actinomycetes</taxon>
        <taxon>Micromonosporales</taxon>
        <taxon>Micromonosporaceae</taxon>
        <taxon>Salinispora</taxon>
    </lineage>
</organism>
<feature type="domain" description="Aminopeptidase N-like N-terminal" evidence="2">
    <location>
        <begin position="6"/>
        <end position="62"/>
    </location>
</feature>
<name>A0ABQ4JYU9_SALAC</name>